<evidence type="ECO:0000256" key="10">
    <source>
        <dbReference type="SAM" id="Coils"/>
    </source>
</evidence>
<dbReference type="SMART" id="SM00086">
    <property type="entry name" value="PAC"/>
    <property type="match status" value="2"/>
</dbReference>
<dbReference type="InterPro" id="IPR003018">
    <property type="entry name" value="GAF"/>
</dbReference>
<keyword evidence="7" id="KW-0902">Two-component regulatory system</keyword>
<dbReference type="Pfam" id="PF08447">
    <property type="entry name" value="PAS_3"/>
    <property type="match status" value="1"/>
</dbReference>
<dbReference type="Pfam" id="PF02518">
    <property type="entry name" value="HATPase_c"/>
    <property type="match status" value="1"/>
</dbReference>
<dbReference type="CDD" id="cd17546">
    <property type="entry name" value="REC_hyHK_CKI1_RcsC-like"/>
    <property type="match status" value="1"/>
</dbReference>
<dbReference type="InterPro" id="IPR001789">
    <property type="entry name" value="Sig_transdc_resp-reg_receiver"/>
</dbReference>
<dbReference type="Proteomes" id="UP000641646">
    <property type="component" value="Unassembled WGS sequence"/>
</dbReference>
<keyword evidence="6" id="KW-0418">Kinase</keyword>
<comment type="similarity">
    <text evidence="2">In the N-terminal section; belongs to the phytochrome family.</text>
</comment>
<evidence type="ECO:0000256" key="11">
    <source>
        <dbReference type="SAM" id="MobiDB-lite"/>
    </source>
</evidence>
<dbReference type="CDD" id="cd00130">
    <property type="entry name" value="PAS"/>
    <property type="match status" value="1"/>
</dbReference>
<feature type="domain" description="PAS" evidence="15">
    <location>
        <begin position="342"/>
        <end position="417"/>
    </location>
</feature>
<evidence type="ECO:0000256" key="9">
    <source>
        <dbReference type="PROSITE-ProRule" id="PRU00169"/>
    </source>
</evidence>
<dbReference type="InterPro" id="IPR013655">
    <property type="entry name" value="PAS_fold_3"/>
</dbReference>
<dbReference type="CDD" id="cd00082">
    <property type="entry name" value="HisKA"/>
    <property type="match status" value="1"/>
</dbReference>
<feature type="domain" description="Response regulatory" evidence="14">
    <location>
        <begin position="12"/>
        <end position="128"/>
    </location>
</feature>
<dbReference type="InterPro" id="IPR003661">
    <property type="entry name" value="HisK_dim/P_dom"/>
</dbReference>
<evidence type="ECO:0000256" key="3">
    <source>
        <dbReference type="ARBA" id="ARBA00012438"/>
    </source>
</evidence>
<proteinExistence type="inferred from homology"/>
<dbReference type="SUPFAM" id="SSF55781">
    <property type="entry name" value="GAF domain-like"/>
    <property type="match status" value="2"/>
</dbReference>
<evidence type="ECO:0000259" key="14">
    <source>
        <dbReference type="PROSITE" id="PS50110"/>
    </source>
</evidence>
<keyword evidence="18" id="KW-1185">Reference proteome</keyword>
<dbReference type="SUPFAM" id="SSF52172">
    <property type="entry name" value="CheY-like"/>
    <property type="match status" value="2"/>
</dbReference>
<dbReference type="SMART" id="SM00387">
    <property type="entry name" value="HATPase_c"/>
    <property type="match status" value="1"/>
</dbReference>
<dbReference type="InterPro" id="IPR016132">
    <property type="entry name" value="Phyto_chromo_attachment"/>
</dbReference>
<reference evidence="17" key="2">
    <citation type="submission" date="2020-08" db="EMBL/GenBank/DDBJ databases">
        <authorList>
            <person name="Chen M."/>
            <person name="Teng W."/>
            <person name="Zhao L."/>
            <person name="Hu C."/>
            <person name="Zhou Y."/>
            <person name="Han B."/>
            <person name="Song L."/>
            <person name="Shu W."/>
        </authorList>
    </citation>
    <scope>NUCLEOTIDE SEQUENCE</scope>
    <source>
        <strain evidence="17">FACHB-1375</strain>
    </source>
</reference>
<evidence type="ECO:0000259" key="15">
    <source>
        <dbReference type="PROSITE" id="PS50112"/>
    </source>
</evidence>
<dbReference type="Pfam" id="PF13426">
    <property type="entry name" value="PAS_9"/>
    <property type="match status" value="1"/>
</dbReference>
<dbReference type="EC" id="2.7.13.3" evidence="3"/>
<dbReference type="InterPro" id="IPR003594">
    <property type="entry name" value="HATPase_dom"/>
</dbReference>
<feature type="domain" description="Response regulatory" evidence="14">
    <location>
        <begin position="1117"/>
        <end position="1235"/>
    </location>
</feature>
<dbReference type="RefSeq" id="WP_190464561.1">
    <property type="nucleotide sequence ID" value="NZ_JACJPW010000025.1"/>
</dbReference>
<dbReference type="InterPro" id="IPR035965">
    <property type="entry name" value="PAS-like_dom_sf"/>
</dbReference>
<dbReference type="PANTHER" id="PTHR43047">
    <property type="entry name" value="TWO-COMPONENT HISTIDINE PROTEIN KINASE"/>
    <property type="match status" value="1"/>
</dbReference>
<dbReference type="FunFam" id="1.10.287.130:FF:000001">
    <property type="entry name" value="Two-component sensor histidine kinase"/>
    <property type="match status" value="1"/>
</dbReference>
<evidence type="ECO:0000256" key="5">
    <source>
        <dbReference type="ARBA" id="ARBA00022679"/>
    </source>
</evidence>
<dbReference type="PRINTS" id="PR00344">
    <property type="entry name" value="BCTRLSENSOR"/>
</dbReference>
<evidence type="ECO:0000256" key="4">
    <source>
        <dbReference type="ARBA" id="ARBA00022553"/>
    </source>
</evidence>
<dbReference type="SUPFAM" id="SSF55874">
    <property type="entry name" value="ATPase domain of HSP90 chaperone/DNA topoisomerase II/histidine kinase"/>
    <property type="match status" value="1"/>
</dbReference>
<dbReference type="SMART" id="SM00065">
    <property type="entry name" value="GAF"/>
    <property type="match status" value="2"/>
</dbReference>
<dbReference type="InterPro" id="IPR029016">
    <property type="entry name" value="GAF-like_dom_sf"/>
</dbReference>
<evidence type="ECO:0000313" key="17">
    <source>
        <dbReference type="EMBL" id="MBD2181750.1"/>
    </source>
</evidence>
<dbReference type="InterPro" id="IPR036097">
    <property type="entry name" value="HisK_dim/P_sf"/>
</dbReference>
<sequence length="1328" mass="150516">MFSDRTQETRGDILIVDDVPQNLQLLSSILTSHDYEVRRVINGKLALTVASSDPPDLILLDIMMPDMDGYEVCQQLKANEITREIPVIFLSALNDVLDKMKAFSVGGIDYITKPIQDREVIARVENQLMIVRQKKQLREQKAQLEQEVRERIRAEEAVRQRAIALSNHNLVLTKLAQSLALNEGDLKAALAEITEACAENVGVERSSVWLYNESPTKIQCLDLFEKSHNRHSQGIELLETDYPAYFQALQQERPIAAENAHTDPRTKEFSSCYLTPLSIASMLDMPIRVKGKTAGVVCLEHVGFARHWTPEDENFARSIANLVSLAIEARERKYAELALREREEWLRTLVSNISGAVYRCLCHSDWTMVFISDAILEISGYPPSDFINERVRSFDSIVHPEDKDKVKKTIREGISNKQPYCIEYRIVKADGSIAWVYEKGQVIFDANDKIIWLDGVIFDIGDRHKAEVALRESEQRFRAIFNSSFQFTGVLQPNGTVLDVNQTALDFTATKRSDLLGRLFWEVKWWMEPGKNPKEKADRKSELGGGNNLKRSQARQKKAASLQPKQEELKEAIARAAKGEIVRYEVEILGAFNTIATIDFSIKPVFDSSQNVVLLVTEGRDITQRKQAEETLRQMAEREKAIARVIERMRQTLDIESIFTATTQELRLLIDCDRIVVYQFHPDWTGEFVAESVGSEWISLLRQQHNDPHFAKDTIQDSRCTVKALCNQDASPGDSYQQQTSSTDNQSVNYLCIPDIYQAEFPSPYIHLLERFQARAYIIVPIFSSNKLWGLLGAYQNSSPRQWKEAEINVVVQIGNQLGVALQQAELLQQTEKQSAALQQAVLAADTANRAKSEFLANMSHELRTPLNAILGFTQVMNRSSSISAEHQQYLAIINRAGEHLLDLINDVLEMSKIEAGRITLHENFFDLIHLLESLEKMFRLRTESKGLQLIFEIEPELPEYVKSDEGKLRSCLINLLGNAIKFTTEGCVKLRVSAINPEEFVKKLGISNNESEQIIIYFEVSDTGPGIAPEEINLLFEPFGQTASGRKSQQGTGLGLPISRKFVQLMGGDISVSSQISKGSTFSFYIKITLADASKVKADRPQSKVISLAPNQPECRILVADDRFESRMVLVTLLTSIGFLVREAENGRDAIALWESWQPNLILMDMRMPVMDGYEATKYIKSREIGQERSTVIIALTANAFEDDRQSILSAGCNDFIGKPFREEILLEKLSQYLEVAYIYEDKTSEIQDRNRRSQKNLTPEDFKHYFSQMPELWVAELHYAAAQCSDDMVSELIGQIPPEYTLLAQALEDLVDNFEFETIIELTAKE</sequence>
<dbReference type="Pfam" id="PF01590">
    <property type="entry name" value="GAF"/>
    <property type="match status" value="2"/>
</dbReference>
<dbReference type="Gene3D" id="3.30.450.40">
    <property type="match status" value="2"/>
</dbReference>
<comment type="catalytic activity">
    <reaction evidence="1">
        <text>ATP + protein L-histidine = ADP + protein N-phospho-L-histidine.</text>
        <dbReference type="EC" id="2.7.13.3"/>
    </reaction>
</comment>
<dbReference type="SMART" id="SM00091">
    <property type="entry name" value="PAS"/>
    <property type="match status" value="2"/>
</dbReference>
<feature type="coiled-coil region" evidence="10">
    <location>
        <begin position="127"/>
        <end position="157"/>
    </location>
</feature>
<dbReference type="Gene3D" id="1.10.287.130">
    <property type="match status" value="1"/>
</dbReference>
<dbReference type="InterPro" id="IPR001610">
    <property type="entry name" value="PAC"/>
</dbReference>
<dbReference type="InterPro" id="IPR004358">
    <property type="entry name" value="Sig_transdc_His_kin-like_C"/>
</dbReference>
<dbReference type="GO" id="GO:0000155">
    <property type="term" value="F:phosphorelay sensor kinase activity"/>
    <property type="evidence" value="ECO:0007669"/>
    <property type="project" value="InterPro"/>
</dbReference>
<dbReference type="PROSITE" id="PS50046">
    <property type="entry name" value="PHYTOCHROME_2"/>
    <property type="match status" value="1"/>
</dbReference>
<feature type="domain" description="Histidine kinase" evidence="13">
    <location>
        <begin position="858"/>
        <end position="1091"/>
    </location>
</feature>
<dbReference type="CDD" id="cd19920">
    <property type="entry name" value="REC_PA4781-like"/>
    <property type="match status" value="1"/>
</dbReference>
<evidence type="ECO:0000259" key="13">
    <source>
        <dbReference type="PROSITE" id="PS50109"/>
    </source>
</evidence>
<feature type="domain" description="Phytochrome chromophore attachment site" evidence="12">
    <location>
        <begin position="654"/>
        <end position="817"/>
    </location>
</feature>
<gene>
    <name evidence="17" type="ORF">H6G03_11635</name>
</gene>
<dbReference type="PROSITE" id="PS50112">
    <property type="entry name" value="PAS"/>
    <property type="match status" value="1"/>
</dbReference>
<dbReference type="SMART" id="SM00448">
    <property type="entry name" value="REC"/>
    <property type="match status" value="2"/>
</dbReference>
<keyword evidence="4 9" id="KW-0597">Phosphoprotein</keyword>
<dbReference type="InterPro" id="IPR000700">
    <property type="entry name" value="PAS-assoc_C"/>
</dbReference>
<evidence type="ECO:0000259" key="12">
    <source>
        <dbReference type="PROSITE" id="PS50046"/>
    </source>
</evidence>
<dbReference type="EMBL" id="JACJPW010000025">
    <property type="protein sequence ID" value="MBD2181750.1"/>
    <property type="molecule type" value="Genomic_DNA"/>
</dbReference>
<evidence type="ECO:0000256" key="2">
    <source>
        <dbReference type="ARBA" id="ARBA00006402"/>
    </source>
</evidence>
<dbReference type="PANTHER" id="PTHR43047:SF72">
    <property type="entry name" value="OSMOSENSING HISTIDINE PROTEIN KINASE SLN1"/>
    <property type="match status" value="1"/>
</dbReference>
<feature type="modified residue" description="4-aspartylphosphate" evidence="9">
    <location>
        <position position="1166"/>
    </location>
</feature>
<reference evidence="17" key="1">
    <citation type="journal article" date="2015" name="ISME J.">
        <title>Draft Genome Sequence of Streptomyces incarnatus NRRL8089, which Produces the Nucleoside Antibiotic Sinefungin.</title>
        <authorList>
            <person name="Oshima K."/>
            <person name="Hattori M."/>
            <person name="Shimizu H."/>
            <person name="Fukuda K."/>
            <person name="Nemoto M."/>
            <person name="Inagaki K."/>
            <person name="Tamura T."/>
        </authorList>
    </citation>
    <scope>NUCLEOTIDE SEQUENCE</scope>
    <source>
        <strain evidence="17">FACHB-1375</strain>
    </source>
</reference>
<keyword evidence="5" id="KW-0808">Transferase</keyword>
<evidence type="ECO:0000256" key="7">
    <source>
        <dbReference type="ARBA" id="ARBA00023012"/>
    </source>
</evidence>
<feature type="domain" description="PAC" evidence="16">
    <location>
        <begin position="420"/>
        <end position="472"/>
    </location>
</feature>
<dbReference type="Gene3D" id="3.40.50.2300">
    <property type="match status" value="2"/>
</dbReference>
<accession>A0A926VDK0</accession>
<dbReference type="PROSITE" id="PS50109">
    <property type="entry name" value="HIS_KIN"/>
    <property type="match status" value="1"/>
</dbReference>
<organism evidence="17 18">
    <name type="scientific">Aerosakkonema funiforme FACHB-1375</name>
    <dbReference type="NCBI Taxonomy" id="2949571"/>
    <lineage>
        <taxon>Bacteria</taxon>
        <taxon>Bacillati</taxon>
        <taxon>Cyanobacteriota</taxon>
        <taxon>Cyanophyceae</taxon>
        <taxon>Oscillatoriophycideae</taxon>
        <taxon>Aerosakkonematales</taxon>
        <taxon>Aerosakkonemataceae</taxon>
        <taxon>Aerosakkonema</taxon>
    </lineage>
</organism>
<protein>
    <recommendedName>
        <fullName evidence="8">Circadian input-output histidine kinase CikA</fullName>
        <ecNumber evidence="3">2.7.13.3</ecNumber>
    </recommendedName>
</protein>
<dbReference type="PROSITE" id="PS50110">
    <property type="entry name" value="RESPONSE_REGULATORY"/>
    <property type="match status" value="2"/>
</dbReference>
<dbReference type="FunFam" id="3.30.565.10:FF:000010">
    <property type="entry name" value="Sensor histidine kinase RcsC"/>
    <property type="match status" value="1"/>
</dbReference>
<evidence type="ECO:0000256" key="6">
    <source>
        <dbReference type="ARBA" id="ARBA00022777"/>
    </source>
</evidence>
<dbReference type="InterPro" id="IPR011006">
    <property type="entry name" value="CheY-like_superfamily"/>
</dbReference>
<evidence type="ECO:0000256" key="1">
    <source>
        <dbReference type="ARBA" id="ARBA00000085"/>
    </source>
</evidence>
<feature type="compositionally biased region" description="Basic and acidic residues" evidence="11">
    <location>
        <begin position="531"/>
        <end position="542"/>
    </location>
</feature>
<feature type="modified residue" description="4-aspartylphosphate" evidence="9">
    <location>
        <position position="61"/>
    </location>
</feature>
<keyword evidence="10" id="KW-0175">Coiled coil</keyword>
<dbReference type="GO" id="GO:0009927">
    <property type="term" value="F:histidine phosphotransfer kinase activity"/>
    <property type="evidence" value="ECO:0007669"/>
    <property type="project" value="TreeGrafter"/>
</dbReference>
<dbReference type="Pfam" id="PF00072">
    <property type="entry name" value="Response_reg"/>
    <property type="match status" value="2"/>
</dbReference>
<dbReference type="Pfam" id="PF00512">
    <property type="entry name" value="HisKA"/>
    <property type="match status" value="1"/>
</dbReference>
<dbReference type="Gene3D" id="3.30.565.10">
    <property type="entry name" value="Histidine kinase-like ATPase, C-terminal domain"/>
    <property type="match status" value="1"/>
</dbReference>
<name>A0A926VDK0_9CYAN</name>
<dbReference type="NCBIfam" id="TIGR00229">
    <property type="entry name" value="sensory_box"/>
    <property type="match status" value="2"/>
</dbReference>
<dbReference type="PROSITE" id="PS50113">
    <property type="entry name" value="PAC"/>
    <property type="match status" value="2"/>
</dbReference>
<dbReference type="CDD" id="cd16922">
    <property type="entry name" value="HATPase_EvgS-ArcB-TorS-like"/>
    <property type="match status" value="1"/>
</dbReference>
<dbReference type="InterPro" id="IPR036890">
    <property type="entry name" value="HATPase_C_sf"/>
</dbReference>
<dbReference type="InterPro" id="IPR005467">
    <property type="entry name" value="His_kinase_dom"/>
</dbReference>
<comment type="caution">
    <text evidence="17">The sequence shown here is derived from an EMBL/GenBank/DDBJ whole genome shotgun (WGS) entry which is preliminary data.</text>
</comment>
<dbReference type="SMART" id="SM00388">
    <property type="entry name" value="HisKA"/>
    <property type="match status" value="1"/>
</dbReference>
<dbReference type="Gene3D" id="3.30.450.20">
    <property type="entry name" value="PAS domain"/>
    <property type="match status" value="2"/>
</dbReference>
<dbReference type="SUPFAM" id="SSF47384">
    <property type="entry name" value="Homodimeric domain of signal transducing histidine kinase"/>
    <property type="match status" value="1"/>
</dbReference>
<dbReference type="GO" id="GO:0005886">
    <property type="term" value="C:plasma membrane"/>
    <property type="evidence" value="ECO:0007669"/>
    <property type="project" value="TreeGrafter"/>
</dbReference>
<evidence type="ECO:0000256" key="8">
    <source>
        <dbReference type="ARBA" id="ARBA00074306"/>
    </source>
</evidence>
<feature type="domain" description="PAC" evidence="16">
    <location>
        <begin position="582"/>
        <end position="634"/>
    </location>
</feature>
<dbReference type="InterPro" id="IPR000014">
    <property type="entry name" value="PAS"/>
</dbReference>
<evidence type="ECO:0000313" key="18">
    <source>
        <dbReference type="Proteomes" id="UP000641646"/>
    </source>
</evidence>
<feature type="region of interest" description="Disordered" evidence="11">
    <location>
        <begin position="531"/>
        <end position="563"/>
    </location>
</feature>
<dbReference type="SUPFAM" id="SSF55785">
    <property type="entry name" value="PYP-like sensor domain (PAS domain)"/>
    <property type="match status" value="3"/>
</dbReference>
<evidence type="ECO:0000259" key="16">
    <source>
        <dbReference type="PROSITE" id="PS50113"/>
    </source>
</evidence>